<sequence length="1290" mass="150222">MQNKDDISNAISTIENLKRVNKLSQIALQLCDVETEEEAIKAIKRVSKFKNREAVAEVVYDEITYKLHYFNKLTQQEQLSQYADKVYDSYKGLPFKVQIDFGVLLQEKLDGNNYKYSARIPSLDNAFKHQQSTITDKKSLEQFKVDIFKYLREVMERSYDDTKNLIVGIFNVMFATYKLIDTGARMPYLDKHVKQHSVHYVDSDYKICFFTALAYKIRSEIDEKVDRCQVISFAKQLFAYYYRIKGKYQLFEYMYNNAAKKDQSLNKYLQDYQGFNISTEMTKFTDTFNLVVNIYTYHEELKGKTGQYRLFNSYGELNNESMTLYLLLISDGTEQHVMYVSNVEKLTGVLICPYCHDYVTILSTTNKRANEYFNTHVEKCKSSTHEPSILLHDVPMPICPAILSHPTVQYLMAYGIMDQFKAQRGFITYDFEILNDQVMKNITDQTTLLSQLSKLSISSTKVYPNRDKQYELVKRCYTLFDELSDNYQEQLENYGLSSNSSFVHLLLAQTFESAEQIYQCMKYENEDIPFDKCVKVLGWNSSRFDIALLWDALDCELWTMGVPIGDLNNTKSITVRHKKSHMKLQFIDTENLFGPMTLKVCVKDYGDKSEHKDVFPYEIINSKNWNEVLMKMDPFEYEDFKSQLKGGYSITKDEYDQYLIDFKRFPTDQSISNTITLTILKLCDKQTYYSDFDINANYSNPNPKAKPFELTAGCWKKKCYHYKQQDYKAGRETDKNVTAHDFNYYNQLFETSVCSICSAKFTYDNPPSLDRQDNELPQTKANCLPACVSCNIAHANRDPKIASLHIKMRQYAIKLNLPMTINDERIYKLFRECITGGLAAVFHRENIAGKTHINELTYDEQQNQVISQDNENVVTHVFALDGNSLYPSSYSSVKNENIPYTDHRMYVVGRSRFYSEKPNVIKNCIDQRIEIFVAKVKGYFPKSKYNNLLALPPIFRNIQIENKEELIREYMYSQAQKHSLPMSKKDRKLTTLVDTNGQYMVFNNNYLWLLIDLGFVITDYKSVAVFEKNTAYEPFVRTMMNLRIQAVLAGSTKEKFYKLIINASYGYDTVNTEKFGKIKMLDKAGTFIAQRHPNHIGTRRISANTFAVQIKPKTATYTDSIYIAIAGDPNKDCHQQFESIVTGKQFYDQHVYQYLPDPNKDIYDYKKILGFEIENEGYELTSLGPKCYSMIVNKWNKEKQQYEFKPKITSKAINKSQQISHSDYVNVINKDIVKKGINGTLKMYYNVMSSIQVEKYALTGFNNKSIVLRNQCCCPYIKGLTAKDYIIKDQ</sequence>
<name>A0A5J4X629_9EUKA</name>
<protein>
    <recommendedName>
        <fullName evidence="3">DNA-directed DNA polymerase</fullName>
    </recommendedName>
</protein>
<reference evidence="1 2" key="1">
    <citation type="submission" date="2019-03" db="EMBL/GenBank/DDBJ databases">
        <title>Single cell metagenomics reveals metabolic interactions within the superorganism composed of flagellate Streblomastix strix and complex community of Bacteroidetes bacteria on its surface.</title>
        <authorList>
            <person name="Treitli S.C."/>
            <person name="Kolisko M."/>
            <person name="Husnik F."/>
            <person name="Keeling P."/>
            <person name="Hampl V."/>
        </authorList>
    </citation>
    <scope>NUCLEOTIDE SEQUENCE [LARGE SCALE GENOMIC DNA]</scope>
    <source>
        <strain evidence="1">ST1C</strain>
    </source>
</reference>
<accession>A0A5J4X629</accession>
<gene>
    <name evidence="1" type="ORF">EZS28_001804</name>
</gene>
<dbReference type="EMBL" id="SNRW01000203">
    <property type="protein sequence ID" value="KAA6402674.1"/>
    <property type="molecule type" value="Genomic_DNA"/>
</dbReference>
<evidence type="ECO:0000313" key="2">
    <source>
        <dbReference type="Proteomes" id="UP000324800"/>
    </source>
</evidence>
<organism evidence="1 2">
    <name type="scientific">Streblomastix strix</name>
    <dbReference type="NCBI Taxonomy" id="222440"/>
    <lineage>
        <taxon>Eukaryota</taxon>
        <taxon>Metamonada</taxon>
        <taxon>Preaxostyla</taxon>
        <taxon>Oxymonadida</taxon>
        <taxon>Streblomastigidae</taxon>
        <taxon>Streblomastix</taxon>
    </lineage>
</organism>
<dbReference type="SUPFAM" id="SSF56672">
    <property type="entry name" value="DNA/RNA polymerases"/>
    <property type="match status" value="1"/>
</dbReference>
<proteinExistence type="predicted"/>
<comment type="caution">
    <text evidence="1">The sequence shown here is derived from an EMBL/GenBank/DDBJ whole genome shotgun (WGS) entry which is preliminary data.</text>
</comment>
<dbReference type="InterPro" id="IPR043502">
    <property type="entry name" value="DNA/RNA_pol_sf"/>
</dbReference>
<evidence type="ECO:0000313" key="1">
    <source>
        <dbReference type="EMBL" id="KAA6402674.1"/>
    </source>
</evidence>
<dbReference type="Proteomes" id="UP000324800">
    <property type="component" value="Unassembled WGS sequence"/>
</dbReference>
<evidence type="ECO:0008006" key="3">
    <source>
        <dbReference type="Google" id="ProtNLM"/>
    </source>
</evidence>